<evidence type="ECO:0000256" key="14">
    <source>
        <dbReference type="PROSITE-ProRule" id="PRU00169"/>
    </source>
</evidence>
<feature type="chain" id="PRO_5035288098" description="histidine kinase" evidence="15">
    <location>
        <begin position="22"/>
        <end position="1392"/>
    </location>
</feature>
<dbReference type="SUPFAM" id="SSF52172">
    <property type="entry name" value="CheY-like"/>
    <property type="match status" value="2"/>
</dbReference>
<name>A0A8J8FGM3_9BACT</name>
<dbReference type="InterPro" id="IPR011110">
    <property type="entry name" value="Reg_prop"/>
</dbReference>
<dbReference type="Proteomes" id="UP000598971">
    <property type="component" value="Unassembled WGS sequence"/>
</dbReference>
<dbReference type="Gene3D" id="1.10.287.130">
    <property type="match status" value="1"/>
</dbReference>
<organism evidence="18 19">
    <name type="scientific">Limnovirga soli</name>
    <dbReference type="NCBI Taxonomy" id="2656915"/>
    <lineage>
        <taxon>Bacteria</taxon>
        <taxon>Pseudomonadati</taxon>
        <taxon>Bacteroidota</taxon>
        <taxon>Chitinophagia</taxon>
        <taxon>Chitinophagales</taxon>
        <taxon>Chitinophagaceae</taxon>
        <taxon>Limnovirga</taxon>
    </lineage>
</organism>
<dbReference type="PRINTS" id="PR00344">
    <property type="entry name" value="BCTRLSENSOR"/>
</dbReference>
<evidence type="ECO:0000256" key="15">
    <source>
        <dbReference type="SAM" id="SignalP"/>
    </source>
</evidence>
<dbReference type="FunFam" id="1.10.287.130:FF:000003">
    <property type="entry name" value="Histidine kinase"/>
    <property type="match status" value="1"/>
</dbReference>
<dbReference type="CDD" id="cd00146">
    <property type="entry name" value="PKD"/>
    <property type="match status" value="1"/>
</dbReference>
<dbReference type="PANTHER" id="PTHR45339">
    <property type="entry name" value="HYBRID SIGNAL TRANSDUCTION HISTIDINE KINASE J"/>
    <property type="match status" value="1"/>
</dbReference>
<evidence type="ECO:0000259" key="16">
    <source>
        <dbReference type="PROSITE" id="PS50109"/>
    </source>
</evidence>
<keyword evidence="11" id="KW-1133">Transmembrane helix</keyword>
<dbReference type="GO" id="GO:0005886">
    <property type="term" value="C:plasma membrane"/>
    <property type="evidence" value="ECO:0007669"/>
    <property type="project" value="UniProtKB-SubCell"/>
</dbReference>
<dbReference type="CDD" id="cd00082">
    <property type="entry name" value="HisKA"/>
    <property type="match status" value="1"/>
</dbReference>
<keyword evidence="12" id="KW-0902">Two-component regulatory system</keyword>
<evidence type="ECO:0000256" key="7">
    <source>
        <dbReference type="ARBA" id="ARBA00022692"/>
    </source>
</evidence>
<feature type="modified residue" description="4-aspartylphosphate" evidence="14">
    <location>
        <position position="1313"/>
    </location>
</feature>
<keyword evidence="19" id="KW-1185">Reference proteome</keyword>
<dbReference type="SUPFAM" id="SSF47384">
    <property type="entry name" value="Homodimeric domain of signal transducing histidine kinase"/>
    <property type="match status" value="1"/>
</dbReference>
<dbReference type="InterPro" id="IPR013783">
    <property type="entry name" value="Ig-like_fold"/>
</dbReference>
<evidence type="ECO:0000256" key="8">
    <source>
        <dbReference type="ARBA" id="ARBA00022741"/>
    </source>
</evidence>
<keyword evidence="5 14" id="KW-0597">Phosphoprotein</keyword>
<dbReference type="InterPro" id="IPR036097">
    <property type="entry name" value="HisK_dim/P_sf"/>
</dbReference>
<evidence type="ECO:0000256" key="6">
    <source>
        <dbReference type="ARBA" id="ARBA00022679"/>
    </source>
</evidence>
<evidence type="ECO:0000259" key="17">
    <source>
        <dbReference type="PROSITE" id="PS50110"/>
    </source>
</evidence>
<dbReference type="Pfam" id="PF00072">
    <property type="entry name" value="Response_reg"/>
    <property type="match status" value="2"/>
</dbReference>
<comment type="catalytic activity">
    <reaction evidence="1">
        <text>ATP + protein L-histidine = ADP + protein N-phospho-L-histidine.</text>
        <dbReference type="EC" id="2.7.13.3"/>
    </reaction>
</comment>
<dbReference type="EMBL" id="WHPF01000019">
    <property type="protein sequence ID" value="NNV57776.1"/>
    <property type="molecule type" value="Genomic_DNA"/>
</dbReference>
<dbReference type="InterPro" id="IPR003661">
    <property type="entry name" value="HisK_dim/P_dom"/>
</dbReference>
<evidence type="ECO:0000256" key="1">
    <source>
        <dbReference type="ARBA" id="ARBA00000085"/>
    </source>
</evidence>
<evidence type="ECO:0000313" key="19">
    <source>
        <dbReference type="Proteomes" id="UP000598971"/>
    </source>
</evidence>
<feature type="domain" description="Histidine kinase" evidence="16">
    <location>
        <begin position="880"/>
        <end position="1102"/>
    </location>
</feature>
<dbReference type="RefSeq" id="WP_171609727.1">
    <property type="nucleotide sequence ID" value="NZ_WHPF01000019.1"/>
</dbReference>
<dbReference type="Pfam" id="PF07495">
    <property type="entry name" value="Y_Y_Y"/>
    <property type="match status" value="1"/>
</dbReference>
<keyword evidence="13" id="KW-0472">Membrane</keyword>
<dbReference type="InterPro" id="IPR003594">
    <property type="entry name" value="HATPase_dom"/>
</dbReference>
<dbReference type="SUPFAM" id="SSF63829">
    <property type="entry name" value="Calcium-dependent phosphotriesterase"/>
    <property type="match status" value="1"/>
</dbReference>
<evidence type="ECO:0000256" key="3">
    <source>
        <dbReference type="ARBA" id="ARBA00012438"/>
    </source>
</evidence>
<dbReference type="SMART" id="SM00387">
    <property type="entry name" value="HATPase_c"/>
    <property type="match status" value="1"/>
</dbReference>
<dbReference type="Pfam" id="PF00512">
    <property type="entry name" value="HisKA"/>
    <property type="match status" value="1"/>
</dbReference>
<accession>A0A8J8FGM3</accession>
<keyword evidence="6" id="KW-0808">Transferase</keyword>
<dbReference type="SUPFAM" id="SSF50998">
    <property type="entry name" value="Quinoprotein alcohol dehydrogenase-like"/>
    <property type="match status" value="1"/>
</dbReference>
<feature type="modified residue" description="4-aspartylphosphate" evidence="14">
    <location>
        <position position="1172"/>
    </location>
</feature>
<dbReference type="Gene3D" id="3.40.50.2300">
    <property type="match status" value="2"/>
</dbReference>
<comment type="subcellular location">
    <subcellularLocation>
        <location evidence="2">Cell membrane</location>
        <topology evidence="2">Multi-pass membrane protein</topology>
    </subcellularLocation>
</comment>
<dbReference type="InterPro" id="IPR036890">
    <property type="entry name" value="HATPase_C_sf"/>
</dbReference>
<dbReference type="Gene3D" id="3.30.565.10">
    <property type="entry name" value="Histidine kinase-like ATPase, C-terminal domain"/>
    <property type="match status" value="1"/>
</dbReference>
<keyword evidence="15" id="KW-0732">Signal</keyword>
<dbReference type="CDD" id="cd17546">
    <property type="entry name" value="REC_hyHK_CKI1_RcsC-like"/>
    <property type="match status" value="1"/>
</dbReference>
<proteinExistence type="predicted"/>
<keyword evidence="9" id="KW-0418">Kinase</keyword>
<dbReference type="InterPro" id="IPR015943">
    <property type="entry name" value="WD40/YVTN_repeat-like_dom_sf"/>
</dbReference>
<evidence type="ECO:0000313" key="18">
    <source>
        <dbReference type="EMBL" id="NNV57776.1"/>
    </source>
</evidence>
<keyword evidence="10" id="KW-0067">ATP-binding</keyword>
<evidence type="ECO:0000256" key="12">
    <source>
        <dbReference type="ARBA" id="ARBA00023012"/>
    </source>
</evidence>
<evidence type="ECO:0000256" key="4">
    <source>
        <dbReference type="ARBA" id="ARBA00022475"/>
    </source>
</evidence>
<dbReference type="CDD" id="cd00156">
    <property type="entry name" value="REC"/>
    <property type="match status" value="1"/>
</dbReference>
<dbReference type="CDD" id="cd16922">
    <property type="entry name" value="HATPase_EvgS-ArcB-TorS-like"/>
    <property type="match status" value="1"/>
</dbReference>
<keyword evidence="7" id="KW-0812">Transmembrane</keyword>
<dbReference type="GO" id="GO:0005524">
    <property type="term" value="F:ATP binding"/>
    <property type="evidence" value="ECO:0007669"/>
    <property type="project" value="UniProtKB-KW"/>
</dbReference>
<dbReference type="InterPro" id="IPR004358">
    <property type="entry name" value="Sig_transdc_His_kin-like_C"/>
</dbReference>
<dbReference type="Gene3D" id="2.130.10.10">
    <property type="entry name" value="YVTN repeat-like/Quinoprotein amine dehydrogenase"/>
    <property type="match status" value="2"/>
</dbReference>
<feature type="domain" description="Response regulatory" evidence="17">
    <location>
        <begin position="1264"/>
        <end position="1379"/>
    </location>
</feature>
<feature type="domain" description="Response regulatory" evidence="17">
    <location>
        <begin position="1122"/>
        <end position="1235"/>
    </location>
</feature>
<evidence type="ECO:0000256" key="13">
    <source>
        <dbReference type="ARBA" id="ARBA00023136"/>
    </source>
</evidence>
<protein>
    <recommendedName>
        <fullName evidence="3">histidine kinase</fullName>
        <ecNumber evidence="3">2.7.13.3</ecNumber>
    </recommendedName>
</protein>
<dbReference type="InterPro" id="IPR005467">
    <property type="entry name" value="His_kinase_dom"/>
</dbReference>
<dbReference type="InterPro" id="IPR001789">
    <property type="entry name" value="Sig_transdc_resp-reg_receiver"/>
</dbReference>
<keyword evidence="8" id="KW-0547">Nucleotide-binding</keyword>
<dbReference type="PROSITE" id="PS50110">
    <property type="entry name" value="RESPONSE_REGULATORY"/>
    <property type="match status" value="2"/>
</dbReference>
<dbReference type="InterPro" id="IPR011047">
    <property type="entry name" value="Quinoprotein_ADH-like_sf"/>
</dbReference>
<dbReference type="SMART" id="SM00448">
    <property type="entry name" value="REC"/>
    <property type="match status" value="2"/>
</dbReference>
<dbReference type="InterPro" id="IPR011006">
    <property type="entry name" value="CheY-like_superfamily"/>
</dbReference>
<dbReference type="Pfam" id="PF07494">
    <property type="entry name" value="Reg_prop"/>
    <property type="match status" value="11"/>
</dbReference>
<comment type="caution">
    <text evidence="18">The sequence shown here is derived from an EMBL/GenBank/DDBJ whole genome shotgun (WGS) entry which is preliminary data.</text>
</comment>
<dbReference type="InterPro" id="IPR011123">
    <property type="entry name" value="Y_Y_Y"/>
</dbReference>
<evidence type="ECO:0000256" key="5">
    <source>
        <dbReference type="ARBA" id="ARBA00022553"/>
    </source>
</evidence>
<evidence type="ECO:0000256" key="9">
    <source>
        <dbReference type="ARBA" id="ARBA00022777"/>
    </source>
</evidence>
<feature type="signal peptide" evidence="15">
    <location>
        <begin position="1"/>
        <end position="21"/>
    </location>
</feature>
<dbReference type="PROSITE" id="PS50109">
    <property type="entry name" value="HIS_KIN"/>
    <property type="match status" value="1"/>
</dbReference>
<evidence type="ECO:0000256" key="10">
    <source>
        <dbReference type="ARBA" id="ARBA00022840"/>
    </source>
</evidence>
<dbReference type="PANTHER" id="PTHR45339:SF1">
    <property type="entry name" value="HYBRID SIGNAL TRANSDUCTION HISTIDINE KINASE J"/>
    <property type="match status" value="1"/>
</dbReference>
<dbReference type="SUPFAM" id="SSF55874">
    <property type="entry name" value="ATPase domain of HSP90 chaperone/DNA topoisomerase II/histidine kinase"/>
    <property type="match status" value="1"/>
</dbReference>
<dbReference type="EC" id="2.7.13.3" evidence="3"/>
<dbReference type="Pfam" id="PF02518">
    <property type="entry name" value="HATPase_c"/>
    <property type="match status" value="1"/>
</dbReference>
<dbReference type="SMART" id="SM00388">
    <property type="entry name" value="HisKA"/>
    <property type="match status" value="1"/>
</dbReference>
<gene>
    <name evidence="18" type="ORF">GD597_20065</name>
</gene>
<evidence type="ECO:0000256" key="11">
    <source>
        <dbReference type="ARBA" id="ARBA00022989"/>
    </source>
</evidence>
<reference evidence="18" key="1">
    <citation type="submission" date="2019-10" db="EMBL/GenBank/DDBJ databases">
        <title>Draft genome sequence of Panacibacter sp. KCS-6.</title>
        <authorList>
            <person name="Yim K.J."/>
        </authorList>
    </citation>
    <scope>NUCLEOTIDE SEQUENCE</scope>
    <source>
        <strain evidence="18">KCS-6</strain>
    </source>
</reference>
<dbReference type="GO" id="GO:0000155">
    <property type="term" value="F:phosphorelay sensor kinase activity"/>
    <property type="evidence" value="ECO:0007669"/>
    <property type="project" value="InterPro"/>
</dbReference>
<evidence type="ECO:0000256" key="2">
    <source>
        <dbReference type="ARBA" id="ARBA00004651"/>
    </source>
</evidence>
<dbReference type="FunFam" id="3.30.565.10:FF:000010">
    <property type="entry name" value="Sensor histidine kinase RcsC"/>
    <property type="match status" value="1"/>
</dbReference>
<keyword evidence="4" id="KW-1003">Cell membrane</keyword>
<dbReference type="Gene3D" id="2.60.40.10">
    <property type="entry name" value="Immunoglobulins"/>
    <property type="match status" value="1"/>
</dbReference>
<sequence length="1392" mass="156165">MLTKQFYIILCLSLISTAILSQQPSVKFQHLQTENGLSQSNALTIIQDKQGFMWFGTRDGLNKYDGYKFTVYKNDTKDSTSISNNYITKIIESKTGELWISTWGGGLNCFNKNTGKFTRYKFDASISGGLPSDFLNTVYEDRDGNIWIGTEANGLLLFDRAQNRFIQFKHSETNAKSISDNFVQSIMQDNKGLLWIATSHGGLNVFDIKAKLFRHFKHDAGNENSIAFNDVYSLFQDSDNRIWVGTNGGGLDRFDETTGRFIHYKNQFKQAAGVFGNYVYAINEDNSHRLWIGTENEGLILWDPLTGKMENYLYDEVDNTSLSNNSVYSICKSEDGSIWVGTFAGGVNFIPDDNIFAHFKHNASANSLSSNQVLSIAEDGEKNIWIGTDGGGLNCFNPNTNTFTRYKHLPNKNNSICGNYILSVMCDKSQNLWIGTWGDGITVFNPKKNTYRHFKNIPGDPNSLSSNNAWNIYQDNDGEIWVATYGGGLNKYNPASNSFTSYRLNQNEKNGINSFKIHNVFDDGEGHLWISTNGGGINVFTKSTGLFKQYLHTSAVGSLPSNSTYTIFKDSKNKIWIATEAGLALYNADKDNFATFTTENGLPNNVIFGILEDDNYNLWISTGKGISRFNINETGFKNFRIIDGIQSYEFKENAFCKSSNGVFYFGGVNGFNAFNPDKIKYSTYTSPLAFTGFSIFNRELEKMQKQTGATFSKTFFDTADTVNLPYNIEGFSIEFASLNFGAGETKKYLCQLMGFDKKPYQLEDKNSVSYTNLDPGSYVFTVTAQNAEGQNTNKTITLLINITPPFWLTWWFKMLTLLMVAGSIFTVYRIRMNAIQLRQQKLQQLVAEKTHQLQLSTEEEKKARREAENANKAKSIFLATMSHELRTPMNGVIGMTSLLSKTELTSEQKGYADVIRVCGENLLNVINDILDFSKIESGNMELEYHNFDLRECIEEVMDVFAEKASKIGLDLVYQIDYNVPVSITGDRLRLRQILLNLVSNAIKFTKKGEIFVGVHCNNLVTDGELDLGFEVRDTGIGIPDDKLSRLFKAFSQVDSSTTRKYGGTGLGLIISQKLVTLMGGNIHVISEVDKGSAFTFNIIAKTSVQSVKTYVNSNMASLNGKRILIIDDNIQNLNILSDQLKEWKLIPVAAQSGREALEIAAMQPAFDLVLTDMKMPEMNGVEFAQHFKTKYPLVPIVLLSSLGDDSYNTFSRLFVSVLSKPIKQHTLGTSILNVFRNTSKSIPAQTIMLQPDVVQKLSIKYPLRILLAEDDMFNQLVAEQTFLNEGYTVDIAETGVQAVTKAKETDYDIIFMDIQMPEMDGFEATGLIRKELPKQPFIVAMTANAMQGDKEKCLQAGMNDYISKPINLEEFVVKLEAWAAKIHDKQSPTILP</sequence>